<protein>
    <recommendedName>
        <fullName evidence="3">GWxTD domain-containing protein</fullName>
    </recommendedName>
</protein>
<organism evidence="1 2">
    <name type="scientific">Shivajiella indica</name>
    <dbReference type="NCBI Taxonomy" id="872115"/>
    <lineage>
        <taxon>Bacteria</taxon>
        <taxon>Pseudomonadati</taxon>
        <taxon>Bacteroidota</taxon>
        <taxon>Cytophagia</taxon>
        <taxon>Cytophagales</taxon>
        <taxon>Cyclobacteriaceae</taxon>
        <taxon>Shivajiella</taxon>
    </lineage>
</organism>
<dbReference type="Proteomes" id="UP001597414">
    <property type="component" value="Unassembled WGS sequence"/>
</dbReference>
<sequence length="540" mass="61802">MGGLNMGKVLNTIFLLISLTSFGQKMQEENVFVHVSKNITLVNETVWFQIYLIQDELVPLSKFAYCELVDRNNQAVHQIIIPLQEGKAEGHMDIPNHLESDHYILRFYTRISPLINKNGQGVFSKFITIINPKKPPIQNSLTQKVSKYAFKKPGDYPMLSSEKGLTTNSEIEIPLIKEKATVSVSIINPFLPESFYGFAGQEIYQKLSENSLVIPELYGHIVHAKNLNPEIDTTETFFLSAHGKQSVLNSSKPNLQGDMYFELGPLKEYKFLIAQSLESEKQLNFSPQSPFLPLEFKEDFVFPELILNENDREFIEDLIISAQVNTYFYGQEDLVSIPIITGFVADRTYLLDDYTRFEDMETTLREYVPEVMVRKQSKKTLYKVLNSPLNAIFQENPLILIDAMPVFDTDALARFDPKGIMKLEVLTREFSFNQDKFAGVISFTSFENDFGKFELPTNALYLDYWTIISPKKLISANINPNIGKTNYPDFRTNLFWDTSVTGDKMKIISSEIKGKYELLISYTTEGGETSFNRAVFKVEN</sequence>
<gene>
    <name evidence="1" type="ORF">ACFSKV_11020</name>
</gene>
<keyword evidence="2" id="KW-1185">Reference proteome</keyword>
<dbReference type="EMBL" id="JBHUIV010000016">
    <property type="protein sequence ID" value="MFD2202102.1"/>
    <property type="molecule type" value="Genomic_DNA"/>
</dbReference>
<proteinExistence type="predicted"/>
<evidence type="ECO:0000313" key="2">
    <source>
        <dbReference type="Proteomes" id="UP001597414"/>
    </source>
</evidence>
<name>A0ABW5B7L7_9BACT</name>
<accession>A0ABW5B7L7</accession>
<evidence type="ECO:0000313" key="1">
    <source>
        <dbReference type="EMBL" id="MFD2202102.1"/>
    </source>
</evidence>
<reference evidence="2" key="1">
    <citation type="journal article" date="2019" name="Int. J. Syst. Evol. Microbiol.">
        <title>The Global Catalogue of Microorganisms (GCM) 10K type strain sequencing project: providing services to taxonomists for standard genome sequencing and annotation.</title>
        <authorList>
            <consortium name="The Broad Institute Genomics Platform"/>
            <consortium name="The Broad Institute Genome Sequencing Center for Infectious Disease"/>
            <person name="Wu L."/>
            <person name="Ma J."/>
        </authorList>
    </citation>
    <scope>NUCLEOTIDE SEQUENCE [LARGE SCALE GENOMIC DNA]</scope>
    <source>
        <strain evidence="2">KCTC 19812</strain>
    </source>
</reference>
<comment type="caution">
    <text evidence="1">The sequence shown here is derived from an EMBL/GenBank/DDBJ whole genome shotgun (WGS) entry which is preliminary data.</text>
</comment>
<evidence type="ECO:0008006" key="3">
    <source>
        <dbReference type="Google" id="ProtNLM"/>
    </source>
</evidence>